<organism evidence="1 2">
    <name type="scientific">Nesidiocoris tenuis</name>
    <dbReference type="NCBI Taxonomy" id="355587"/>
    <lineage>
        <taxon>Eukaryota</taxon>
        <taxon>Metazoa</taxon>
        <taxon>Ecdysozoa</taxon>
        <taxon>Arthropoda</taxon>
        <taxon>Hexapoda</taxon>
        <taxon>Insecta</taxon>
        <taxon>Pterygota</taxon>
        <taxon>Neoptera</taxon>
        <taxon>Paraneoptera</taxon>
        <taxon>Hemiptera</taxon>
        <taxon>Heteroptera</taxon>
        <taxon>Panheteroptera</taxon>
        <taxon>Cimicomorpha</taxon>
        <taxon>Miridae</taxon>
        <taxon>Dicyphina</taxon>
        <taxon>Nesidiocoris</taxon>
    </lineage>
</organism>
<protein>
    <submittedName>
        <fullName evidence="1">Uncharacterized protein</fullName>
    </submittedName>
</protein>
<proteinExistence type="predicted"/>
<dbReference type="EMBL" id="CADCXU010026852">
    <property type="protein sequence ID" value="CAB0013558.1"/>
    <property type="molecule type" value="Genomic_DNA"/>
</dbReference>
<evidence type="ECO:0000313" key="1">
    <source>
        <dbReference type="EMBL" id="CAB0013558.1"/>
    </source>
</evidence>
<keyword evidence="2" id="KW-1185">Reference proteome</keyword>
<gene>
    <name evidence="1" type="ORF">NTEN_LOCUS18165</name>
</gene>
<dbReference type="AlphaFoldDB" id="A0A6H5HC95"/>
<name>A0A6H5HC95_9HEMI</name>
<dbReference type="Proteomes" id="UP000479000">
    <property type="component" value="Unassembled WGS sequence"/>
</dbReference>
<reference evidence="1 2" key="1">
    <citation type="submission" date="2020-02" db="EMBL/GenBank/DDBJ databases">
        <authorList>
            <person name="Ferguson B K."/>
        </authorList>
    </citation>
    <scope>NUCLEOTIDE SEQUENCE [LARGE SCALE GENOMIC DNA]</scope>
</reference>
<feature type="non-terminal residue" evidence="1">
    <location>
        <position position="57"/>
    </location>
</feature>
<accession>A0A6H5HC95</accession>
<sequence>MFARVDPNQCGLRCGTTPILKCRSLKRPSGAKAPGAIKKTRKVNDAYPFFNEGWHPR</sequence>
<evidence type="ECO:0000313" key="2">
    <source>
        <dbReference type="Proteomes" id="UP000479000"/>
    </source>
</evidence>